<evidence type="ECO:0000256" key="1">
    <source>
        <dbReference type="SAM" id="Phobius"/>
    </source>
</evidence>
<keyword evidence="3" id="KW-1185">Reference proteome</keyword>
<dbReference type="Proteomes" id="UP001165060">
    <property type="component" value="Unassembled WGS sequence"/>
</dbReference>
<dbReference type="EMBL" id="BRYB01004834">
    <property type="protein sequence ID" value="GMI37699.1"/>
    <property type="molecule type" value="Genomic_DNA"/>
</dbReference>
<gene>
    <name evidence="2" type="ORF">TeGR_g9391</name>
</gene>
<comment type="caution">
    <text evidence="2">The sequence shown here is derived from an EMBL/GenBank/DDBJ whole genome shotgun (WGS) entry which is preliminary data.</text>
</comment>
<protein>
    <submittedName>
        <fullName evidence="2">Uncharacterized protein</fullName>
    </submittedName>
</protein>
<sequence length="200" mass="20371">MLSKSAATASPSLSKKIFLFLFFGGSGAAGIGISAAPKLLRDYATAQSFDPPPPNAELLPLSPLASLYLPSAPPLSGVSKVLSSCPPSRSILSRSPAPPTYLSSNGFVTLPAFLAALPRCDPLSAYAVFTALTLGASPAVPGASLDALLAEWREDPDPPARVAGALQRARGVKLASVATLVALLLLVGDLIVSYGVAAFL</sequence>
<feature type="transmembrane region" description="Helical" evidence="1">
    <location>
        <begin position="17"/>
        <end position="36"/>
    </location>
</feature>
<accession>A0ABQ6N0N6</accession>
<proteinExistence type="predicted"/>
<keyword evidence="1" id="KW-0472">Membrane</keyword>
<name>A0ABQ6N0N6_9STRA</name>
<organism evidence="2 3">
    <name type="scientific">Tetraparma gracilis</name>
    <dbReference type="NCBI Taxonomy" id="2962635"/>
    <lineage>
        <taxon>Eukaryota</taxon>
        <taxon>Sar</taxon>
        <taxon>Stramenopiles</taxon>
        <taxon>Ochrophyta</taxon>
        <taxon>Bolidophyceae</taxon>
        <taxon>Parmales</taxon>
        <taxon>Triparmaceae</taxon>
        <taxon>Tetraparma</taxon>
    </lineage>
</organism>
<evidence type="ECO:0000313" key="3">
    <source>
        <dbReference type="Proteomes" id="UP001165060"/>
    </source>
</evidence>
<evidence type="ECO:0000313" key="2">
    <source>
        <dbReference type="EMBL" id="GMI37699.1"/>
    </source>
</evidence>
<keyword evidence="1" id="KW-0812">Transmembrane</keyword>
<reference evidence="2 3" key="1">
    <citation type="journal article" date="2023" name="Commun. Biol.">
        <title>Genome analysis of Parmales, the sister group of diatoms, reveals the evolutionary specialization of diatoms from phago-mixotrophs to photoautotrophs.</title>
        <authorList>
            <person name="Ban H."/>
            <person name="Sato S."/>
            <person name="Yoshikawa S."/>
            <person name="Yamada K."/>
            <person name="Nakamura Y."/>
            <person name="Ichinomiya M."/>
            <person name="Sato N."/>
            <person name="Blanc-Mathieu R."/>
            <person name="Endo H."/>
            <person name="Kuwata A."/>
            <person name="Ogata H."/>
        </authorList>
    </citation>
    <scope>NUCLEOTIDE SEQUENCE [LARGE SCALE GENOMIC DNA]</scope>
</reference>
<feature type="transmembrane region" description="Helical" evidence="1">
    <location>
        <begin position="174"/>
        <end position="197"/>
    </location>
</feature>
<keyword evidence="1" id="KW-1133">Transmembrane helix</keyword>